<protein>
    <submittedName>
        <fullName evidence="1">Uncharacterized protein</fullName>
    </submittedName>
</protein>
<accession>A0A0A6UMM4</accession>
<dbReference type="EMBL" id="JRTT01000011">
    <property type="protein sequence ID" value="KHD77370.1"/>
    <property type="molecule type" value="Genomic_DNA"/>
</dbReference>
<comment type="caution">
    <text evidence="1">The sequence shown here is derived from an EMBL/GenBank/DDBJ whole genome shotgun (WGS) entry which is preliminary data.</text>
</comment>
<dbReference type="RefSeq" id="WP_043524274.1">
    <property type="nucleotide sequence ID" value="NZ_BAABKU010000020.1"/>
</dbReference>
<organism evidence="1 2">
    <name type="scientific">Actinoplanes utahensis</name>
    <dbReference type="NCBI Taxonomy" id="1869"/>
    <lineage>
        <taxon>Bacteria</taxon>
        <taxon>Bacillati</taxon>
        <taxon>Actinomycetota</taxon>
        <taxon>Actinomycetes</taxon>
        <taxon>Micromonosporales</taxon>
        <taxon>Micromonosporaceae</taxon>
        <taxon>Actinoplanes</taxon>
    </lineage>
</organism>
<name>A0A0A6UMM4_ACTUT</name>
<keyword evidence="2" id="KW-1185">Reference proteome</keyword>
<reference evidence="1 2" key="1">
    <citation type="submission" date="2014-10" db="EMBL/GenBank/DDBJ databases">
        <title>Draft genome sequence of Actinoplanes utahensis NRRL 12052.</title>
        <authorList>
            <person name="Velasco-Bucheli B."/>
            <person name="del Cerro C."/>
            <person name="Hormigo D."/>
            <person name="Garcia J.L."/>
            <person name="Acebal C."/>
            <person name="Arroyo M."/>
            <person name="de la Mata I."/>
        </authorList>
    </citation>
    <scope>NUCLEOTIDE SEQUENCE [LARGE SCALE GENOMIC DNA]</scope>
    <source>
        <strain evidence="1 2">NRRL 12052</strain>
    </source>
</reference>
<sequence length="80" mass="7877">MPGQPLISLPAPGGIPSFVPAPGGIPTFVPAPGGIPTFVPAPGHILTGALRLGDLLIPAPIAGVLGDSVRRGEGTVLRRG</sequence>
<dbReference type="AlphaFoldDB" id="A0A0A6UMM4"/>
<evidence type="ECO:0000313" key="2">
    <source>
        <dbReference type="Proteomes" id="UP000054537"/>
    </source>
</evidence>
<dbReference type="Proteomes" id="UP000054537">
    <property type="component" value="Unassembled WGS sequence"/>
</dbReference>
<gene>
    <name evidence="1" type="ORF">MB27_11465</name>
</gene>
<proteinExistence type="predicted"/>
<evidence type="ECO:0000313" key="1">
    <source>
        <dbReference type="EMBL" id="KHD77370.1"/>
    </source>
</evidence>